<dbReference type="RefSeq" id="WP_015559120.1">
    <property type="nucleotide sequence ID" value="NC_021039.1"/>
</dbReference>
<organism evidence="1 2">
    <name type="scientific">Ruminococcus champanellensis (strain DSM 18848 / JCM 17042 / KCTC 15320 / 18P13)</name>
    <dbReference type="NCBI Taxonomy" id="213810"/>
    <lineage>
        <taxon>Bacteria</taxon>
        <taxon>Bacillati</taxon>
        <taxon>Bacillota</taxon>
        <taxon>Clostridia</taxon>
        <taxon>Eubacteriales</taxon>
        <taxon>Oscillospiraceae</taxon>
        <taxon>Ruminococcus</taxon>
    </lineage>
</organism>
<keyword evidence="2" id="KW-1185">Reference proteome</keyword>
<dbReference type="BioCyc" id="RCHA213810:RUM_RS10685-MONOMER"/>
<name>D4LF19_RUMC1</name>
<proteinExistence type="predicted"/>
<evidence type="ECO:0008006" key="3">
    <source>
        <dbReference type="Google" id="ProtNLM"/>
    </source>
</evidence>
<dbReference type="InterPro" id="IPR014347">
    <property type="entry name" value="Tautomerase/MIF_sf"/>
</dbReference>
<gene>
    <name evidence="1" type="ordered locus">RUM_22010</name>
</gene>
<sequence>MPICQLKTNYPMDAAAREALLLDTATTAAELLNKPLAAVMAMLDPCDMRMNGTDDTVFFAEFRYVLPPEFSKEKQAFLDRFADRMLALFRQHTGVDPHRIYMQFTEMARESAWKYTGKD</sequence>
<evidence type="ECO:0000313" key="1">
    <source>
        <dbReference type="EMBL" id="CBL18214.1"/>
    </source>
</evidence>
<reference evidence="1" key="2">
    <citation type="submission" date="2010-03" db="EMBL/GenBank/DDBJ databases">
        <authorList>
            <person name="Pajon A."/>
        </authorList>
    </citation>
    <scope>NUCLEOTIDE SEQUENCE</scope>
    <source>
        <strain evidence="1">Type strain: 18P13</strain>
    </source>
</reference>
<dbReference type="EMBL" id="FP929052">
    <property type="protein sequence ID" value="CBL18214.1"/>
    <property type="molecule type" value="Genomic_DNA"/>
</dbReference>
<dbReference type="GeneID" id="83156855"/>
<dbReference type="Proteomes" id="UP000007054">
    <property type="component" value="Chromosome"/>
</dbReference>
<dbReference type="Gene3D" id="3.30.429.10">
    <property type="entry name" value="Macrophage Migration Inhibitory Factor"/>
    <property type="match status" value="1"/>
</dbReference>
<dbReference type="KEGG" id="rch:RUM_22010"/>
<dbReference type="PATRIC" id="fig|213810.4.peg.2088"/>
<evidence type="ECO:0000313" key="2">
    <source>
        <dbReference type="Proteomes" id="UP000007054"/>
    </source>
</evidence>
<reference evidence="1" key="1">
    <citation type="submission" date="2010-03" db="EMBL/GenBank/DDBJ databases">
        <title>The genome sequence of Ruminococcus sp. 18P13.</title>
        <authorList>
            <consortium name="metaHIT consortium -- http://www.metahit.eu/"/>
            <person name="Pajon A."/>
            <person name="Turner K."/>
            <person name="Parkhill J."/>
            <person name="Bernalier A."/>
        </authorList>
    </citation>
    <scope>NUCLEOTIDE SEQUENCE [LARGE SCALE GENOMIC DNA]</scope>
    <source>
        <strain evidence="1">Type strain: 18P13</strain>
    </source>
</reference>
<accession>D4LF19</accession>
<dbReference type="HOGENOM" id="CLU_2083139_0_0_9"/>
<dbReference type="STRING" id="213810.RUM_22010"/>
<protein>
    <recommendedName>
        <fullName evidence="3">Macrophage migration inhibitory factor (MIF)</fullName>
    </recommendedName>
</protein>
<dbReference type="SUPFAM" id="SSF55331">
    <property type="entry name" value="Tautomerase/MIF"/>
    <property type="match status" value="1"/>
</dbReference>
<dbReference type="AlphaFoldDB" id="D4LF19"/>